<dbReference type="STRING" id="47427.A0A2H3D136"/>
<dbReference type="AlphaFoldDB" id="A0A2H3D136"/>
<evidence type="ECO:0000313" key="1">
    <source>
        <dbReference type="EMBL" id="PBK82043.1"/>
    </source>
</evidence>
<protein>
    <submittedName>
        <fullName evidence="1">Uncharacterized protein</fullName>
    </submittedName>
</protein>
<dbReference type="EMBL" id="KZ293722">
    <property type="protein sequence ID" value="PBK82043.1"/>
    <property type="molecule type" value="Genomic_DNA"/>
</dbReference>
<accession>A0A2H3D136</accession>
<name>A0A2H3D136_ARMGA</name>
<dbReference type="OrthoDB" id="3066350at2759"/>
<gene>
    <name evidence="1" type="ORF">ARMGADRAFT_947262</name>
</gene>
<proteinExistence type="predicted"/>
<feature type="non-terminal residue" evidence="1">
    <location>
        <position position="1"/>
    </location>
</feature>
<dbReference type="OMA" id="QPEWHDI"/>
<evidence type="ECO:0000313" key="2">
    <source>
        <dbReference type="Proteomes" id="UP000217790"/>
    </source>
</evidence>
<sequence length="99" mass="11631">LKDLMTMSEEWWKFWKVLQPEWHDIHGIKGPLRQSHCEESIRVKDWDELSKCRVNGIVTVVAGLAFWGYLTTGGTCHQKDIWENVVEELKWVLQSMTST</sequence>
<organism evidence="1 2">
    <name type="scientific">Armillaria gallica</name>
    <name type="common">Bulbous honey fungus</name>
    <name type="synonym">Armillaria bulbosa</name>
    <dbReference type="NCBI Taxonomy" id="47427"/>
    <lineage>
        <taxon>Eukaryota</taxon>
        <taxon>Fungi</taxon>
        <taxon>Dikarya</taxon>
        <taxon>Basidiomycota</taxon>
        <taxon>Agaricomycotina</taxon>
        <taxon>Agaricomycetes</taxon>
        <taxon>Agaricomycetidae</taxon>
        <taxon>Agaricales</taxon>
        <taxon>Marasmiineae</taxon>
        <taxon>Physalacriaceae</taxon>
        <taxon>Armillaria</taxon>
    </lineage>
</organism>
<dbReference type="Proteomes" id="UP000217790">
    <property type="component" value="Unassembled WGS sequence"/>
</dbReference>
<reference evidence="2" key="1">
    <citation type="journal article" date="2017" name="Nat. Ecol. Evol.">
        <title>Genome expansion and lineage-specific genetic innovations in the forest pathogenic fungi Armillaria.</title>
        <authorList>
            <person name="Sipos G."/>
            <person name="Prasanna A.N."/>
            <person name="Walter M.C."/>
            <person name="O'Connor E."/>
            <person name="Balint B."/>
            <person name="Krizsan K."/>
            <person name="Kiss B."/>
            <person name="Hess J."/>
            <person name="Varga T."/>
            <person name="Slot J."/>
            <person name="Riley R."/>
            <person name="Boka B."/>
            <person name="Rigling D."/>
            <person name="Barry K."/>
            <person name="Lee J."/>
            <person name="Mihaltcheva S."/>
            <person name="LaButti K."/>
            <person name="Lipzen A."/>
            <person name="Waldron R."/>
            <person name="Moloney N.M."/>
            <person name="Sperisen C."/>
            <person name="Kredics L."/>
            <person name="Vagvoelgyi C."/>
            <person name="Patrignani A."/>
            <person name="Fitzpatrick D."/>
            <person name="Nagy I."/>
            <person name="Doyle S."/>
            <person name="Anderson J.B."/>
            <person name="Grigoriev I.V."/>
            <person name="Gueldener U."/>
            <person name="Muensterkoetter M."/>
            <person name="Nagy L.G."/>
        </authorList>
    </citation>
    <scope>NUCLEOTIDE SEQUENCE [LARGE SCALE GENOMIC DNA]</scope>
    <source>
        <strain evidence="2">Ar21-2</strain>
    </source>
</reference>
<dbReference type="InParanoid" id="A0A2H3D136"/>
<keyword evidence="2" id="KW-1185">Reference proteome</keyword>